<evidence type="ECO:0000313" key="2">
    <source>
        <dbReference type="Proteomes" id="UP000235406"/>
    </source>
</evidence>
<sequence>MKKHWLLVALLLGGCQTTPSYKEKTDNILQQQYDNGRQAYVGLPTNQAGTLGKYWNWRAGYIAGSLSHNHFLIQNIDYTYRVDELNTAGKPFNGIDSEVKFESLKSLLDLERKKSKDSFESEAELEERITETKLLYPYGRFVVIVYGSTLESISNGSVEVLIAQSGNKVLSQNIEGIANVPSITGLWWNLTVVKSPDLSGQPFVLRVYQEFSGKFSSYVFDPI</sequence>
<dbReference type="EMBL" id="MCZK01000144">
    <property type="protein sequence ID" value="PMM66774.1"/>
    <property type="molecule type" value="Genomic_DNA"/>
</dbReference>
<dbReference type="AlphaFoldDB" id="A0A2N7K0T0"/>
<evidence type="ECO:0000313" key="1">
    <source>
        <dbReference type="EMBL" id="PMM66774.1"/>
    </source>
</evidence>
<dbReference type="Proteomes" id="UP000235406">
    <property type="component" value="Unassembled WGS sequence"/>
</dbReference>
<name>A0A2N7K0T0_9VIBR</name>
<reference evidence="2" key="1">
    <citation type="submission" date="2016-07" db="EMBL/GenBank/DDBJ databases">
        <title>Nontailed viruses are major unrecognized killers of bacteria in the ocean.</title>
        <authorList>
            <person name="Kauffman K."/>
            <person name="Hussain F."/>
            <person name="Yang J."/>
            <person name="Arevalo P."/>
            <person name="Brown J."/>
            <person name="Cutler M."/>
            <person name="Kelly L."/>
            <person name="Polz M.F."/>
        </authorList>
    </citation>
    <scope>NUCLEOTIDE SEQUENCE [LARGE SCALE GENOMIC DNA]</scope>
    <source>
        <strain evidence="2">10N.261.46.F8</strain>
    </source>
</reference>
<evidence type="ECO:0008006" key="3">
    <source>
        <dbReference type="Google" id="ProtNLM"/>
    </source>
</evidence>
<protein>
    <recommendedName>
        <fullName evidence="3">Lipoprotein</fullName>
    </recommendedName>
</protein>
<accession>A0A2N7K0T0</accession>
<proteinExistence type="predicted"/>
<comment type="caution">
    <text evidence="1">The sequence shown here is derived from an EMBL/GenBank/DDBJ whole genome shotgun (WGS) entry which is preliminary data.</text>
</comment>
<dbReference type="PROSITE" id="PS51257">
    <property type="entry name" value="PROKAR_LIPOPROTEIN"/>
    <property type="match status" value="1"/>
</dbReference>
<dbReference type="RefSeq" id="WP_102436786.1">
    <property type="nucleotide sequence ID" value="NZ_CAWNVI010000144.1"/>
</dbReference>
<organism evidence="1 2">
    <name type="scientific">Vibrio lentus</name>
    <dbReference type="NCBI Taxonomy" id="136468"/>
    <lineage>
        <taxon>Bacteria</taxon>
        <taxon>Pseudomonadati</taxon>
        <taxon>Pseudomonadota</taxon>
        <taxon>Gammaproteobacteria</taxon>
        <taxon>Vibrionales</taxon>
        <taxon>Vibrionaceae</taxon>
        <taxon>Vibrio</taxon>
    </lineage>
</organism>
<gene>
    <name evidence="1" type="ORF">BCT49_11780</name>
</gene>